<evidence type="ECO:0000313" key="3">
    <source>
        <dbReference type="Proteomes" id="UP000321685"/>
    </source>
</evidence>
<gene>
    <name evidence="2" type="ORF">PSU4_17230</name>
</gene>
<proteinExistence type="predicted"/>
<dbReference type="EMBL" id="BJVJ01000012">
    <property type="protein sequence ID" value="GEL22769.1"/>
    <property type="molecule type" value="Genomic_DNA"/>
</dbReference>
<evidence type="ECO:0000256" key="1">
    <source>
        <dbReference type="SAM" id="Phobius"/>
    </source>
</evidence>
<keyword evidence="3" id="KW-1185">Reference proteome</keyword>
<sequence>MIVLSFALLYLLAAAFTGGRTLGWTVDLAVWVWGANSAVMTLLGLAVAFGLAAALVYPRYRRGMVMTRTVLHAQPTSRPPDDGTPLANYLAGLVADRWRDNLGGYDDAPLADVVDLGAARDHRRAA</sequence>
<dbReference type="AlphaFoldDB" id="A0A511DD91"/>
<keyword evidence="1" id="KW-0812">Transmembrane</keyword>
<dbReference type="Proteomes" id="UP000321685">
    <property type="component" value="Unassembled WGS sequence"/>
</dbReference>
<keyword evidence="1" id="KW-1133">Transmembrane helix</keyword>
<feature type="transmembrane region" description="Helical" evidence="1">
    <location>
        <begin position="33"/>
        <end position="57"/>
    </location>
</feature>
<keyword evidence="1" id="KW-0472">Membrane</keyword>
<organism evidence="2 3">
    <name type="scientific">Pseudonocardia sulfidoxydans NBRC 16205</name>
    <dbReference type="NCBI Taxonomy" id="1223511"/>
    <lineage>
        <taxon>Bacteria</taxon>
        <taxon>Bacillati</taxon>
        <taxon>Actinomycetota</taxon>
        <taxon>Actinomycetes</taxon>
        <taxon>Pseudonocardiales</taxon>
        <taxon>Pseudonocardiaceae</taxon>
        <taxon>Pseudonocardia</taxon>
    </lineage>
</organism>
<dbReference type="RefSeq" id="WP_147104632.1">
    <property type="nucleotide sequence ID" value="NZ_BJVJ01000012.1"/>
</dbReference>
<accession>A0A511DD91</accession>
<protein>
    <submittedName>
        <fullName evidence="2">Uncharacterized protein</fullName>
    </submittedName>
</protein>
<comment type="caution">
    <text evidence="2">The sequence shown here is derived from an EMBL/GenBank/DDBJ whole genome shotgun (WGS) entry which is preliminary data.</text>
</comment>
<evidence type="ECO:0000313" key="2">
    <source>
        <dbReference type="EMBL" id="GEL22769.1"/>
    </source>
</evidence>
<reference evidence="2 3" key="1">
    <citation type="submission" date="2019-07" db="EMBL/GenBank/DDBJ databases">
        <title>Whole genome shotgun sequence of Pseudonocardia sulfidoxydans NBRC 16205.</title>
        <authorList>
            <person name="Hosoyama A."/>
            <person name="Uohara A."/>
            <person name="Ohji S."/>
            <person name="Ichikawa N."/>
        </authorList>
    </citation>
    <scope>NUCLEOTIDE SEQUENCE [LARGE SCALE GENOMIC DNA]</scope>
    <source>
        <strain evidence="2 3">NBRC 16205</strain>
    </source>
</reference>
<name>A0A511DD91_9PSEU</name>